<dbReference type="EMBL" id="KT006970">
    <property type="protein sequence ID" value="AKQ01593.1"/>
    <property type="molecule type" value="Genomic_DNA"/>
</dbReference>
<reference evidence="2" key="1">
    <citation type="journal article" date="2015" name="ISME J.">
        <title>Aquifer environment selects for microbial species cohorts in sediment and groundwater.</title>
        <authorList>
            <person name="Hug L.A."/>
            <person name="Thomas B.C."/>
            <person name="Brown C.T."/>
            <person name="Frischkorn K.R."/>
            <person name="Williams K.H."/>
            <person name="Tringe S.G."/>
            <person name="Banfield J.F."/>
        </authorList>
    </citation>
    <scope>NUCLEOTIDE SEQUENCE</scope>
</reference>
<dbReference type="AlphaFoldDB" id="A0A0H4T1T9"/>
<sequence>MVCGARGGTRTPTGYPLDPKSSASANSATLAPHKIGGLEELRLLTRHA</sequence>
<proteinExistence type="predicted"/>
<evidence type="ECO:0000256" key="1">
    <source>
        <dbReference type="SAM" id="MobiDB-lite"/>
    </source>
</evidence>
<feature type="region of interest" description="Disordered" evidence="1">
    <location>
        <begin position="1"/>
        <end position="29"/>
    </location>
</feature>
<evidence type="ECO:0000313" key="2">
    <source>
        <dbReference type="EMBL" id="AKQ01593.1"/>
    </source>
</evidence>
<organism evidence="2">
    <name type="scientific">uncultured delta proteobacterium Rifle_16ft_4_minimus_1997</name>
    <dbReference type="NCBI Taxonomy" id="1665176"/>
    <lineage>
        <taxon>Bacteria</taxon>
        <taxon>Deltaproteobacteria</taxon>
        <taxon>environmental samples</taxon>
    </lineage>
</organism>
<name>A0A0H4T1T9_9DELT</name>
<protein>
    <submittedName>
        <fullName evidence="2">Uncharacterized protein</fullName>
    </submittedName>
</protein>
<accession>A0A0H4T1T9</accession>